<dbReference type="GeneID" id="101682537"/>
<evidence type="ECO:0000313" key="9">
    <source>
        <dbReference type="RefSeq" id="XP_044945208.1"/>
    </source>
</evidence>
<dbReference type="RefSeq" id="XP_004768334.1">
    <property type="nucleotide sequence ID" value="XM_004768277.3"/>
</dbReference>
<keyword evidence="4" id="KW-1185">Reference proteome</keyword>
<feature type="domain" description="PNPLA" evidence="3">
    <location>
        <begin position="1"/>
        <end position="235"/>
    </location>
</feature>
<dbReference type="RefSeq" id="XP_044945207.1">
    <property type="nucleotide sequence ID" value="XM_045089272.1"/>
</dbReference>
<gene>
    <name evidence="5 6 7 8 9" type="primary">PNPLA4</name>
</gene>
<evidence type="ECO:0000256" key="1">
    <source>
        <dbReference type="ARBA" id="ARBA00023098"/>
    </source>
</evidence>
<sequence length="312" mass="34923">MRLCLDLGQDPDFLGCLRGAPATWFSSGLRTFRPVALAGSCSQLPLPVFLFCPISNPAPPQWVTRASRICIRESQHSTCPPSSPLGGSQYPRPIIVTTPLWVTAIVLSNQNRCHQTVSEECNEFTYEFAEETRRQSFGAVTPGYDFMARLRSGMERILPSNAHELAHSRLHVSITNTKTRENYLVSSFRSREDLIKVLLASSFVPIYAGLKPVEYRGQTWVDGGLTNSLPILPVGRTVTISPFSGRLDISPQDKGQLDLYVNLANQDVTLSVANLVRLNQALFPPCKRKMESLYQLGFDDAIRFLLKENWFE</sequence>
<evidence type="ECO:0000256" key="2">
    <source>
        <dbReference type="PROSITE-ProRule" id="PRU01161"/>
    </source>
</evidence>
<dbReference type="Proteomes" id="UP000000715">
    <property type="component" value="Unplaced"/>
</dbReference>
<evidence type="ECO:0000313" key="4">
    <source>
        <dbReference type="Proteomes" id="UP000000715"/>
    </source>
</evidence>
<organism evidence="4 8">
    <name type="scientific">Mustela putorius furo</name>
    <name type="common">European domestic ferret</name>
    <name type="synonym">Mustela furo</name>
    <dbReference type="NCBI Taxonomy" id="9669"/>
    <lineage>
        <taxon>Eukaryota</taxon>
        <taxon>Metazoa</taxon>
        <taxon>Chordata</taxon>
        <taxon>Craniata</taxon>
        <taxon>Vertebrata</taxon>
        <taxon>Euteleostomi</taxon>
        <taxon>Mammalia</taxon>
        <taxon>Eutheria</taxon>
        <taxon>Laurasiatheria</taxon>
        <taxon>Carnivora</taxon>
        <taxon>Caniformia</taxon>
        <taxon>Musteloidea</taxon>
        <taxon>Mustelidae</taxon>
        <taxon>Mustelinae</taxon>
        <taxon>Mustela</taxon>
    </lineage>
</organism>
<dbReference type="InterPro" id="IPR033562">
    <property type="entry name" value="PLPL"/>
</dbReference>
<keyword evidence="1" id="KW-0443">Lipid metabolism</keyword>
<dbReference type="RefSeq" id="XP_004768335.1">
    <property type="nucleotide sequence ID" value="XM_004768278.3"/>
</dbReference>
<dbReference type="RefSeq" id="XP_044945208.1">
    <property type="nucleotide sequence ID" value="XM_045089273.1"/>
</dbReference>
<protein>
    <submittedName>
        <fullName evidence="5 6">Patatin-like phospholipase domain-containing protein 4 isoform X2</fullName>
    </submittedName>
</protein>
<dbReference type="PANTHER" id="PTHR12406:SF7">
    <property type="entry name" value="PATATIN-LIKE PHOSPHOLIPASE DOMAIN-CONTAINING PROTEIN 4"/>
    <property type="match status" value="1"/>
</dbReference>
<dbReference type="GO" id="GO:0016020">
    <property type="term" value="C:membrane"/>
    <property type="evidence" value="ECO:0007669"/>
    <property type="project" value="TreeGrafter"/>
</dbReference>
<dbReference type="CTD" id="8228"/>
<dbReference type="InterPro" id="IPR016035">
    <property type="entry name" value="Acyl_Trfase/lysoPLipase"/>
</dbReference>
<dbReference type="GO" id="GO:0005811">
    <property type="term" value="C:lipid droplet"/>
    <property type="evidence" value="ECO:0007669"/>
    <property type="project" value="TreeGrafter"/>
</dbReference>
<name>A0A8U0SM42_MUSPF</name>
<evidence type="ECO:0000313" key="8">
    <source>
        <dbReference type="RefSeq" id="XP_044945207.1"/>
    </source>
</evidence>
<evidence type="ECO:0000313" key="6">
    <source>
        <dbReference type="RefSeq" id="XP_004768334.1"/>
    </source>
</evidence>
<accession>A0A8U0SM42</accession>
<feature type="short sequence motif" description="DGA/G" evidence="2">
    <location>
        <begin position="222"/>
        <end position="224"/>
    </location>
</feature>
<dbReference type="OrthoDB" id="197155at2759"/>
<dbReference type="RefSeq" id="XP_004768332.1">
    <property type="nucleotide sequence ID" value="XM_004768275.3"/>
</dbReference>
<dbReference type="GO" id="GO:0004806">
    <property type="term" value="F:triacylglycerol lipase activity"/>
    <property type="evidence" value="ECO:0007669"/>
    <property type="project" value="TreeGrafter"/>
</dbReference>
<evidence type="ECO:0000259" key="3">
    <source>
        <dbReference type="PROSITE" id="PS51635"/>
    </source>
</evidence>
<evidence type="ECO:0000313" key="7">
    <source>
        <dbReference type="RefSeq" id="XP_004768335.1"/>
    </source>
</evidence>
<comment type="caution">
    <text evidence="2">Lacks conserved residue(s) required for the propagation of feature annotation.</text>
</comment>
<dbReference type="GO" id="GO:0019433">
    <property type="term" value="P:triglyceride catabolic process"/>
    <property type="evidence" value="ECO:0007669"/>
    <property type="project" value="TreeGrafter"/>
</dbReference>
<reference evidence="5 6" key="1">
    <citation type="submission" date="2025-04" db="UniProtKB">
        <authorList>
            <consortium name="RefSeq"/>
        </authorList>
    </citation>
    <scope>IDENTIFICATION</scope>
    <source>
        <tissue evidence="5 6">Brain</tissue>
    </source>
</reference>
<dbReference type="KEGG" id="mpuf:101682537"/>
<dbReference type="PROSITE" id="PS51635">
    <property type="entry name" value="PNPLA"/>
    <property type="match status" value="1"/>
</dbReference>
<dbReference type="Pfam" id="PF01734">
    <property type="entry name" value="Patatin"/>
    <property type="match status" value="1"/>
</dbReference>
<evidence type="ECO:0000313" key="5">
    <source>
        <dbReference type="RefSeq" id="XP_004768332.1"/>
    </source>
</evidence>
<dbReference type="SUPFAM" id="SSF52151">
    <property type="entry name" value="FabD/lysophospholipase-like"/>
    <property type="match status" value="1"/>
</dbReference>
<dbReference type="PANTHER" id="PTHR12406">
    <property type="entry name" value="CALCIUM-INDEPENDENT PHOSPHOLIPASE A2 IPLA2 -RELATED"/>
    <property type="match status" value="1"/>
</dbReference>
<dbReference type="AlphaFoldDB" id="A0A8U0SM42"/>
<dbReference type="GO" id="GO:0055088">
    <property type="term" value="P:lipid homeostasis"/>
    <property type="evidence" value="ECO:0007669"/>
    <property type="project" value="TreeGrafter"/>
</dbReference>
<proteinExistence type="predicted"/>
<dbReference type="Gene3D" id="3.40.1090.10">
    <property type="entry name" value="Cytosolic phospholipase A2 catalytic domain"/>
    <property type="match status" value="1"/>
</dbReference>
<dbReference type="GO" id="GO:0005737">
    <property type="term" value="C:cytoplasm"/>
    <property type="evidence" value="ECO:0007669"/>
    <property type="project" value="TreeGrafter"/>
</dbReference>
<dbReference type="InterPro" id="IPR002641">
    <property type="entry name" value="PNPLA_dom"/>
</dbReference>